<dbReference type="EMBL" id="BAAAPE010000044">
    <property type="protein sequence ID" value="GAA2105834.1"/>
    <property type="molecule type" value="Genomic_DNA"/>
</dbReference>
<reference evidence="1 2" key="1">
    <citation type="journal article" date="2019" name="Int. J. Syst. Evol. Microbiol.">
        <title>The Global Catalogue of Microorganisms (GCM) 10K type strain sequencing project: providing services to taxonomists for standard genome sequencing and annotation.</title>
        <authorList>
            <consortium name="The Broad Institute Genomics Platform"/>
            <consortium name="The Broad Institute Genome Sequencing Center for Infectious Disease"/>
            <person name="Wu L."/>
            <person name="Ma J."/>
        </authorList>
    </citation>
    <scope>NUCLEOTIDE SEQUENCE [LARGE SCALE GENOMIC DNA]</scope>
    <source>
        <strain evidence="1 2">JCM 15478</strain>
    </source>
</reference>
<keyword evidence="2" id="KW-1185">Reference proteome</keyword>
<gene>
    <name evidence="1" type="ORF">GCM10009801_81960</name>
</gene>
<evidence type="ECO:0000313" key="1">
    <source>
        <dbReference type="EMBL" id="GAA2105834.1"/>
    </source>
</evidence>
<organism evidence="1 2">
    <name type="scientific">Streptomyces albiaxialis</name>
    <dbReference type="NCBI Taxonomy" id="329523"/>
    <lineage>
        <taxon>Bacteria</taxon>
        <taxon>Bacillati</taxon>
        <taxon>Actinomycetota</taxon>
        <taxon>Actinomycetes</taxon>
        <taxon>Kitasatosporales</taxon>
        <taxon>Streptomycetaceae</taxon>
        <taxon>Streptomyces</taxon>
    </lineage>
</organism>
<name>A0ABN2X6S2_9ACTN</name>
<comment type="caution">
    <text evidence="1">The sequence shown here is derived from an EMBL/GenBank/DDBJ whole genome shotgun (WGS) entry which is preliminary data.</text>
</comment>
<proteinExistence type="predicted"/>
<protein>
    <submittedName>
        <fullName evidence="1">Uncharacterized protein</fullName>
    </submittedName>
</protein>
<accession>A0ABN2X6S2</accession>
<evidence type="ECO:0000313" key="2">
    <source>
        <dbReference type="Proteomes" id="UP001500016"/>
    </source>
</evidence>
<dbReference type="RefSeq" id="WP_344535945.1">
    <property type="nucleotide sequence ID" value="NZ_BAAAPE010000044.1"/>
</dbReference>
<dbReference type="Proteomes" id="UP001500016">
    <property type="component" value="Unassembled WGS sequence"/>
</dbReference>
<sequence length="110" mass="12325">MDPDQLARIRRQLLDQPGPIEDEPEALDAELARLDVEAGTARSDVETAATFRRRAWVLARLARHRGGRWNQLADEAVNAWHQQEGAAVSEAVRDQLAAEAELWLSRHAHG</sequence>